<feature type="transmembrane region" description="Helical" evidence="2">
    <location>
        <begin position="472"/>
        <end position="496"/>
    </location>
</feature>
<feature type="transmembrane region" description="Helical" evidence="2">
    <location>
        <begin position="642"/>
        <end position="662"/>
    </location>
</feature>
<sequence length="859" mass="91723">MINSTITMHNVLNDQGAAIVVGNASNCAVTLLSSFFLQLPSAQLASSGANFAPVWMRNATDVTVWYGCLDVSKTGQYLVAPFNTTGVSFHRTTSCTPYSSGCSLGPSLSSSTSKPLSATFSFEQTRSLLSATPSLSLSHITRSSNTQSHASRTRTFSKSPTKSEDTMSRTSPHHSPTATASHTTKLAFIPTDLFASVDTVCPDAVIAVGLTAVTIPVQYVQTHTLWIRFNVSEEYASSLFSSPHDMSLTAQGDSLLTNTKPLLQNDVGNRCVWLRLGPIDYNPYEPRAFEFVVGPNPLIVSPLVGTINIQLIISPRTTTVAPAVSSGIATATGVVSLITMNTITSGSQSRAQMLLSLTACTYAADNEAYSFLGIGIGDVAAYYYRGAIVGNSLLVLLVLCVGLIVIFVVSLSSAKNKLSFWTDESFQAAGAKLFSTVHVPGLMMVPLTLLLQPTVSSSVALFMVGDGDAGDIILGIVGVAICLCALAYVSSTILFFRPPSQQLFVGVRPTGAPLDSDDEEKGGVKGQPHHRNPSPYYSSSRSRMSTIVDEWIVPPIHWVTVTPSAKAWKRRHLQMFCDNDTAWFTALGVISDFSVAVFNGIATGGNGSVCLVQLVVMTILYAVQGVLLVFNAPTLGRLAHVLISFSCTMSLFCAVLILAATATSDQASKTVCIDAANMLGTIINVAGLIQNMPLLVEAGLGVPRMLRRLWNARRTLERQRVPPMLHVMSLNDDMPTSTPDELLLSPQHGVHHNEMLDTEDAALEMVNQNSAAGGASPVVEQLTTTEQETPEAAQAPVPPPPKPSTEYFYNESLAGGLGPALRETEKAKQAMVLGDDGLNSGLDMLRTMRSNTDDDVIEL</sequence>
<protein>
    <submittedName>
        <fullName evidence="3">Transmembrane protein, putative</fullName>
    </submittedName>
</protein>
<dbReference type="Proteomes" id="UP000051952">
    <property type="component" value="Unassembled WGS sequence"/>
</dbReference>
<feature type="region of interest" description="Disordered" evidence="1">
    <location>
        <begin position="139"/>
        <end position="180"/>
    </location>
</feature>
<feature type="transmembrane region" description="Helical" evidence="2">
    <location>
        <begin position="433"/>
        <end position="452"/>
    </location>
</feature>
<feature type="region of interest" description="Disordered" evidence="1">
    <location>
        <begin position="784"/>
        <end position="804"/>
    </location>
</feature>
<reference evidence="4" key="1">
    <citation type="submission" date="2015-09" db="EMBL/GenBank/DDBJ databases">
        <authorList>
            <consortium name="Pathogen Informatics"/>
        </authorList>
    </citation>
    <scope>NUCLEOTIDE SEQUENCE [LARGE SCALE GENOMIC DNA]</scope>
    <source>
        <strain evidence="4">Lake Konstanz</strain>
    </source>
</reference>
<evidence type="ECO:0000256" key="2">
    <source>
        <dbReference type="SAM" id="Phobius"/>
    </source>
</evidence>
<keyword evidence="4" id="KW-1185">Reference proteome</keyword>
<feature type="transmembrane region" description="Helical" evidence="2">
    <location>
        <begin position="581"/>
        <end position="605"/>
    </location>
</feature>
<dbReference type="AlphaFoldDB" id="A0A0S4KMP3"/>
<evidence type="ECO:0000313" key="3">
    <source>
        <dbReference type="EMBL" id="CUI14145.1"/>
    </source>
</evidence>
<evidence type="ECO:0000256" key="1">
    <source>
        <dbReference type="SAM" id="MobiDB-lite"/>
    </source>
</evidence>
<feature type="compositionally biased region" description="Low complexity" evidence="1">
    <location>
        <begin position="784"/>
        <end position="795"/>
    </location>
</feature>
<keyword evidence="2" id="KW-1133">Transmembrane helix</keyword>
<feature type="transmembrane region" description="Helical" evidence="2">
    <location>
        <begin position="611"/>
        <end position="630"/>
    </location>
</feature>
<accession>A0A0S4KMP3</accession>
<dbReference type="EMBL" id="CYKH01000544">
    <property type="protein sequence ID" value="CUI14145.1"/>
    <property type="molecule type" value="Genomic_DNA"/>
</dbReference>
<dbReference type="VEuPathDB" id="TriTrypDB:BSAL_71170"/>
<feature type="compositionally biased region" description="Polar residues" evidence="1">
    <location>
        <begin position="139"/>
        <end position="160"/>
    </location>
</feature>
<gene>
    <name evidence="3" type="ORF">BSAL_71170</name>
</gene>
<feature type="transmembrane region" description="Helical" evidence="2">
    <location>
        <begin position="393"/>
        <end position="412"/>
    </location>
</feature>
<keyword evidence="2 3" id="KW-0812">Transmembrane</keyword>
<feature type="region of interest" description="Disordered" evidence="1">
    <location>
        <begin position="515"/>
        <end position="539"/>
    </location>
</feature>
<organism evidence="3 4">
    <name type="scientific">Bodo saltans</name>
    <name type="common">Flagellated protozoan</name>
    <dbReference type="NCBI Taxonomy" id="75058"/>
    <lineage>
        <taxon>Eukaryota</taxon>
        <taxon>Discoba</taxon>
        <taxon>Euglenozoa</taxon>
        <taxon>Kinetoplastea</taxon>
        <taxon>Metakinetoplastina</taxon>
        <taxon>Eubodonida</taxon>
        <taxon>Bodonidae</taxon>
        <taxon>Bodo</taxon>
    </lineage>
</organism>
<keyword evidence="2" id="KW-0472">Membrane</keyword>
<proteinExistence type="predicted"/>
<evidence type="ECO:0000313" key="4">
    <source>
        <dbReference type="Proteomes" id="UP000051952"/>
    </source>
</evidence>
<name>A0A0S4KMP3_BODSA</name>